<feature type="domain" description="Thioesterase" evidence="2">
    <location>
        <begin position="59"/>
        <end position="138"/>
    </location>
</feature>
<dbReference type="GO" id="GO:0061522">
    <property type="term" value="F:1,4-dihydroxy-2-naphthoyl-CoA thioesterase activity"/>
    <property type="evidence" value="ECO:0007669"/>
    <property type="project" value="TreeGrafter"/>
</dbReference>
<dbReference type="AlphaFoldDB" id="A0A0D6B3Z5"/>
<evidence type="ECO:0000259" key="2">
    <source>
        <dbReference type="Pfam" id="PF03061"/>
    </source>
</evidence>
<protein>
    <recommendedName>
        <fullName evidence="2">Thioesterase domain-containing protein</fullName>
    </recommendedName>
</protein>
<organism evidence="3 4">
    <name type="scientific">Rhodovulum sulfidophilum</name>
    <name type="common">Rhodobacter sulfidophilus</name>
    <dbReference type="NCBI Taxonomy" id="35806"/>
    <lineage>
        <taxon>Bacteria</taxon>
        <taxon>Pseudomonadati</taxon>
        <taxon>Pseudomonadota</taxon>
        <taxon>Alphaproteobacteria</taxon>
        <taxon>Rhodobacterales</taxon>
        <taxon>Paracoccaceae</taxon>
        <taxon>Rhodovulum</taxon>
    </lineage>
</organism>
<dbReference type="PANTHER" id="PTHR43240:SF8">
    <property type="entry name" value="PHENYLACETIC ACID DEGRADATION-RELATED PROTEIN"/>
    <property type="match status" value="1"/>
</dbReference>
<dbReference type="GO" id="GO:0005829">
    <property type="term" value="C:cytosol"/>
    <property type="evidence" value="ECO:0007669"/>
    <property type="project" value="TreeGrafter"/>
</dbReference>
<dbReference type="PATRIC" id="fig|35806.4.peg.2788"/>
<dbReference type="KEGG" id="rsu:NHU_02711"/>
<sequence>MTDEPRATDRNATPADDRIAEIAAAQPPFARLLGLSLVSAAPERVVADLVVTEDLTNRNGTLHGGAIMAVADNLGGTATFLNIDLEAGEGTSTIESKTNFFRTVALGDTARCETVPLHRGRSTMVWQTTITRGDGTLAANVIQTQMVLRPRG</sequence>
<proteinExistence type="predicted"/>
<name>A0A0D6B3Z5_RHOSU</name>
<dbReference type="Gene3D" id="3.10.129.10">
    <property type="entry name" value="Hotdog Thioesterase"/>
    <property type="match status" value="1"/>
</dbReference>
<reference evidence="3 4" key="1">
    <citation type="submission" date="2015-02" db="EMBL/GenBank/DDBJ databases">
        <title>Genome sequene of Rhodovulum sulfidophilum DSM 2351.</title>
        <authorList>
            <person name="Nagao N."/>
        </authorList>
    </citation>
    <scope>NUCLEOTIDE SEQUENCE [LARGE SCALE GENOMIC DNA]</scope>
    <source>
        <strain evidence="3 4">DSM 2351</strain>
    </source>
</reference>
<dbReference type="NCBIfam" id="TIGR00369">
    <property type="entry name" value="unchar_dom_1"/>
    <property type="match status" value="1"/>
</dbReference>
<gene>
    <name evidence="3" type="ORF">NHU_02711</name>
</gene>
<dbReference type="Pfam" id="PF03061">
    <property type="entry name" value="4HBT"/>
    <property type="match status" value="1"/>
</dbReference>
<evidence type="ECO:0000313" key="4">
    <source>
        <dbReference type="Proteomes" id="UP000064912"/>
    </source>
</evidence>
<dbReference type="SUPFAM" id="SSF54637">
    <property type="entry name" value="Thioesterase/thiol ester dehydrase-isomerase"/>
    <property type="match status" value="1"/>
</dbReference>
<keyword evidence="1" id="KW-0378">Hydrolase</keyword>
<dbReference type="InterPro" id="IPR029069">
    <property type="entry name" value="HotDog_dom_sf"/>
</dbReference>
<evidence type="ECO:0000256" key="1">
    <source>
        <dbReference type="ARBA" id="ARBA00022801"/>
    </source>
</evidence>
<dbReference type="Proteomes" id="UP000064912">
    <property type="component" value="Chromosome"/>
</dbReference>
<dbReference type="EMBL" id="AP014800">
    <property type="protein sequence ID" value="BAQ69858.1"/>
    <property type="molecule type" value="Genomic_DNA"/>
</dbReference>
<dbReference type="eggNOG" id="COG2050">
    <property type="taxonomic scope" value="Bacteria"/>
</dbReference>
<dbReference type="CDD" id="cd03443">
    <property type="entry name" value="PaaI_thioesterase"/>
    <property type="match status" value="1"/>
</dbReference>
<evidence type="ECO:0000313" key="3">
    <source>
        <dbReference type="EMBL" id="BAQ69858.1"/>
    </source>
</evidence>
<accession>A0A0D6B3Z5</accession>
<dbReference type="InterPro" id="IPR006683">
    <property type="entry name" value="Thioestr_dom"/>
</dbReference>
<dbReference type="PANTHER" id="PTHR43240">
    <property type="entry name" value="1,4-DIHYDROXY-2-NAPHTHOYL-COA THIOESTERASE 1"/>
    <property type="match status" value="1"/>
</dbReference>
<dbReference type="InterPro" id="IPR003736">
    <property type="entry name" value="PAAI_dom"/>
</dbReference>